<keyword evidence="2" id="KW-1015">Disulfide bond</keyword>
<comment type="caution">
    <text evidence="6">The sequence shown here is derived from an EMBL/GenBank/DDBJ whole genome shotgun (WGS) entry which is preliminary data.</text>
</comment>
<dbReference type="SUPFAM" id="SSF49265">
    <property type="entry name" value="Fibronectin type III"/>
    <property type="match status" value="2"/>
</dbReference>
<feature type="compositionally biased region" description="Polar residues" evidence="3">
    <location>
        <begin position="189"/>
        <end position="198"/>
    </location>
</feature>
<feature type="domain" description="Fibronectin type-III" evidence="5">
    <location>
        <begin position="312"/>
        <end position="418"/>
    </location>
</feature>
<dbReference type="Proteomes" id="UP000678393">
    <property type="component" value="Unassembled WGS sequence"/>
</dbReference>
<dbReference type="GO" id="GO:0005886">
    <property type="term" value="C:plasma membrane"/>
    <property type="evidence" value="ECO:0007669"/>
    <property type="project" value="TreeGrafter"/>
</dbReference>
<dbReference type="InterPro" id="IPR007110">
    <property type="entry name" value="Ig-like_dom"/>
</dbReference>
<keyword evidence="1" id="KW-0677">Repeat</keyword>
<dbReference type="Pfam" id="PF07679">
    <property type="entry name" value="I-set"/>
    <property type="match status" value="1"/>
</dbReference>
<dbReference type="GO" id="GO:0007411">
    <property type="term" value="P:axon guidance"/>
    <property type="evidence" value="ECO:0007669"/>
    <property type="project" value="TreeGrafter"/>
</dbReference>
<dbReference type="InterPro" id="IPR036179">
    <property type="entry name" value="Ig-like_dom_sf"/>
</dbReference>
<dbReference type="InterPro" id="IPR003599">
    <property type="entry name" value="Ig_sub"/>
</dbReference>
<feature type="region of interest" description="Disordered" evidence="3">
    <location>
        <begin position="188"/>
        <end position="215"/>
    </location>
</feature>
<dbReference type="SMART" id="SM00060">
    <property type="entry name" value="FN3"/>
    <property type="match status" value="3"/>
</dbReference>
<dbReference type="InterPro" id="IPR003961">
    <property type="entry name" value="FN3_dom"/>
</dbReference>
<feature type="domain" description="Fibronectin type-III" evidence="5">
    <location>
        <begin position="205"/>
        <end position="304"/>
    </location>
</feature>
<evidence type="ECO:0000259" key="5">
    <source>
        <dbReference type="PROSITE" id="PS50853"/>
    </source>
</evidence>
<feature type="non-terminal residue" evidence="6">
    <location>
        <position position="418"/>
    </location>
</feature>
<dbReference type="OrthoDB" id="6157310at2759"/>
<evidence type="ECO:0000256" key="1">
    <source>
        <dbReference type="ARBA" id="ARBA00022737"/>
    </source>
</evidence>
<dbReference type="SMART" id="SM00409">
    <property type="entry name" value="IG"/>
    <property type="match status" value="1"/>
</dbReference>
<keyword evidence="7" id="KW-1185">Reference proteome</keyword>
<dbReference type="CDD" id="cd00063">
    <property type="entry name" value="FN3"/>
    <property type="match status" value="2"/>
</dbReference>
<dbReference type="PANTHER" id="PTHR44170">
    <property type="entry name" value="PROTEIN SIDEKICK"/>
    <property type="match status" value="1"/>
</dbReference>
<dbReference type="GO" id="GO:0030424">
    <property type="term" value="C:axon"/>
    <property type="evidence" value="ECO:0007669"/>
    <property type="project" value="TreeGrafter"/>
</dbReference>
<protein>
    <submittedName>
        <fullName evidence="6">Uncharacterized protein</fullName>
    </submittedName>
</protein>
<evidence type="ECO:0000256" key="3">
    <source>
        <dbReference type="SAM" id="MobiDB-lite"/>
    </source>
</evidence>
<dbReference type="InterPro" id="IPR013098">
    <property type="entry name" value="Ig_I-set"/>
</dbReference>
<organism evidence="6 7">
    <name type="scientific">Candidula unifasciata</name>
    <dbReference type="NCBI Taxonomy" id="100452"/>
    <lineage>
        <taxon>Eukaryota</taxon>
        <taxon>Metazoa</taxon>
        <taxon>Spiralia</taxon>
        <taxon>Lophotrochozoa</taxon>
        <taxon>Mollusca</taxon>
        <taxon>Gastropoda</taxon>
        <taxon>Heterobranchia</taxon>
        <taxon>Euthyneura</taxon>
        <taxon>Panpulmonata</taxon>
        <taxon>Eupulmonata</taxon>
        <taxon>Stylommatophora</taxon>
        <taxon>Helicina</taxon>
        <taxon>Helicoidea</taxon>
        <taxon>Geomitridae</taxon>
        <taxon>Candidula</taxon>
    </lineage>
</organism>
<evidence type="ECO:0000313" key="7">
    <source>
        <dbReference type="Proteomes" id="UP000678393"/>
    </source>
</evidence>
<proteinExistence type="predicted"/>
<gene>
    <name evidence="6" type="ORF">CUNI_LOCUS5775</name>
</gene>
<evidence type="ECO:0000313" key="6">
    <source>
        <dbReference type="EMBL" id="CAG5120217.1"/>
    </source>
</evidence>
<feature type="domain" description="Fibronectin type-III" evidence="5">
    <location>
        <begin position="104"/>
        <end position="203"/>
    </location>
</feature>
<feature type="domain" description="Ig-like" evidence="4">
    <location>
        <begin position="1"/>
        <end position="100"/>
    </location>
</feature>
<accession>A0A8S3YST3</accession>
<evidence type="ECO:0000256" key="2">
    <source>
        <dbReference type="ARBA" id="ARBA00023157"/>
    </source>
</evidence>
<dbReference type="SUPFAM" id="SSF48726">
    <property type="entry name" value="Immunoglobulin"/>
    <property type="match status" value="1"/>
</dbReference>
<dbReference type="PROSITE" id="PS50853">
    <property type="entry name" value="FN3"/>
    <property type="match status" value="3"/>
</dbReference>
<dbReference type="AlphaFoldDB" id="A0A8S3YST3"/>
<dbReference type="PROSITE" id="PS50835">
    <property type="entry name" value="IG_LIKE"/>
    <property type="match status" value="1"/>
</dbReference>
<dbReference type="EMBL" id="CAJHNH020000857">
    <property type="protein sequence ID" value="CAG5120217.1"/>
    <property type="molecule type" value="Genomic_DNA"/>
</dbReference>
<name>A0A8S3YST3_9EUPU</name>
<dbReference type="GO" id="GO:0098609">
    <property type="term" value="P:cell-cell adhesion"/>
    <property type="evidence" value="ECO:0007669"/>
    <property type="project" value="TreeGrafter"/>
</dbReference>
<dbReference type="InterPro" id="IPR013783">
    <property type="entry name" value="Ig-like_fold"/>
</dbReference>
<sequence>MENSQKDEVVVEGGRAMFLCTVTPPARGTVKELPSSVTWNLEGRGLELDSPTEGLGRYISKANENRHVLVIVKVRAEDEGQYTCSVNVGERVHMAARKLIVQRPPEAPVEVRVQSCHGNTAEISWLPGNSNGASILRYTVQFNLSDKPDTWYNYYDECPGDSTQAFVSLSPYGTYSFRVIAKNAVGASRPSSATTRECTTPPDRPDRNPSGVQTRTDKKGFLVIEWEPLQRLSFHGPGFCYFVLWRRKGSLAWNSATVNGTYASRFEQEVDEVYALYEFQVKSQNEMGEAHQPAFVYTGRSFESEPKITVSGFRQDQKRPQTPGTAHFVWESIDPNDRQINGKFIGYKILYWKWDSENKVKNDVYIPLTGSPVEVGQEVRGSISDLPAYSVIKVQVVVINTHYQGPPGETIDVFTPEG</sequence>
<reference evidence="6" key="1">
    <citation type="submission" date="2021-04" db="EMBL/GenBank/DDBJ databases">
        <authorList>
            <consortium name="Molecular Ecology Group"/>
        </authorList>
    </citation>
    <scope>NUCLEOTIDE SEQUENCE</scope>
</reference>
<evidence type="ECO:0000259" key="4">
    <source>
        <dbReference type="PROSITE" id="PS50835"/>
    </source>
</evidence>
<dbReference type="InterPro" id="IPR036116">
    <property type="entry name" value="FN3_sf"/>
</dbReference>
<dbReference type="Gene3D" id="2.60.40.10">
    <property type="entry name" value="Immunoglobulins"/>
    <property type="match status" value="4"/>
</dbReference>
<dbReference type="Pfam" id="PF00041">
    <property type="entry name" value="fn3"/>
    <property type="match status" value="1"/>
</dbReference>
<dbReference type="PANTHER" id="PTHR44170:SF6">
    <property type="entry name" value="CONTACTIN"/>
    <property type="match status" value="1"/>
</dbReference>